<organism evidence="2 3">
    <name type="scientific">Sclerotinia trifoliorum</name>
    <dbReference type="NCBI Taxonomy" id="28548"/>
    <lineage>
        <taxon>Eukaryota</taxon>
        <taxon>Fungi</taxon>
        <taxon>Dikarya</taxon>
        <taxon>Ascomycota</taxon>
        <taxon>Pezizomycotina</taxon>
        <taxon>Leotiomycetes</taxon>
        <taxon>Helotiales</taxon>
        <taxon>Sclerotiniaceae</taxon>
        <taxon>Sclerotinia</taxon>
    </lineage>
</organism>
<evidence type="ECO:0000256" key="1">
    <source>
        <dbReference type="SAM" id="MobiDB-lite"/>
    </source>
</evidence>
<proteinExistence type="predicted"/>
<sequence>MLLLFVKEALLMRRKLLATENFHGFFCSNRSVEVEILFLKMAFENSAHTGDLRRDLARTRTVKNQYPSSNSPPTHDTLLTSNNAYTPSNTQKNPQTLNSQTLYRHTIDQAQLFQEPYHAHIIQQKEARSLQSCFSSLGVDIPSDFYQSKVSGIYQNRAYASVPEQTYKPTRGYSTQYFGPASTMLPADDDYHCAEICDEYKINKQDVTDLADDLNGIGGQFPVFAYQMQSYSASISQLEADIAQRT</sequence>
<keyword evidence="3" id="KW-1185">Reference proteome</keyword>
<name>A0A8H2VXY2_9HELO</name>
<evidence type="ECO:0000313" key="2">
    <source>
        <dbReference type="EMBL" id="CAD6446154.1"/>
    </source>
</evidence>
<feature type="region of interest" description="Disordered" evidence="1">
    <location>
        <begin position="63"/>
        <end position="96"/>
    </location>
</feature>
<dbReference type="AlphaFoldDB" id="A0A8H2VXY2"/>
<protein>
    <submittedName>
        <fullName evidence="2">7c4585aa-45f6-4647-96b8-1d51f414cb38</fullName>
    </submittedName>
</protein>
<gene>
    <name evidence="2" type="ORF">SCLTRI_LOCUS5866</name>
</gene>
<dbReference type="EMBL" id="CAJHIA010000017">
    <property type="protein sequence ID" value="CAD6446154.1"/>
    <property type="molecule type" value="Genomic_DNA"/>
</dbReference>
<evidence type="ECO:0000313" key="3">
    <source>
        <dbReference type="Proteomes" id="UP000624404"/>
    </source>
</evidence>
<dbReference type="OrthoDB" id="3492888at2759"/>
<accession>A0A8H2VXY2</accession>
<reference evidence="2" key="1">
    <citation type="submission" date="2020-10" db="EMBL/GenBank/DDBJ databases">
        <authorList>
            <person name="Kusch S."/>
        </authorList>
    </citation>
    <scope>NUCLEOTIDE SEQUENCE</scope>
    <source>
        <strain evidence="2">SwB9</strain>
    </source>
</reference>
<comment type="caution">
    <text evidence="2">The sequence shown here is derived from an EMBL/GenBank/DDBJ whole genome shotgun (WGS) entry which is preliminary data.</text>
</comment>
<dbReference type="Proteomes" id="UP000624404">
    <property type="component" value="Unassembled WGS sequence"/>
</dbReference>